<name>A0A8S4NHU4_OWEFU</name>
<dbReference type="EMBL" id="CAIIXF020000003">
    <property type="protein sequence ID" value="CAH1779811.1"/>
    <property type="molecule type" value="Genomic_DNA"/>
</dbReference>
<feature type="signal peptide" evidence="1">
    <location>
        <begin position="1"/>
        <end position="19"/>
    </location>
</feature>
<sequence>MKVLLCLAVIVLVVSSIEGLKCYKRLTFYDRRDCECQKDQDRCFYTRETSNEWGCAKASECVDKKTCCRTDNCNNGTWRFKVNLFHWMAENAAGCKTYEDFKNKNCELPYET</sequence>
<proteinExistence type="predicted"/>
<protein>
    <submittedName>
        <fullName evidence="2">Uncharacterized protein</fullName>
    </submittedName>
</protein>
<evidence type="ECO:0000256" key="1">
    <source>
        <dbReference type="SAM" id="SignalP"/>
    </source>
</evidence>
<comment type="caution">
    <text evidence="2">The sequence shown here is derived from an EMBL/GenBank/DDBJ whole genome shotgun (WGS) entry which is preliminary data.</text>
</comment>
<keyword evidence="1" id="KW-0732">Signal</keyword>
<dbReference type="InterPro" id="IPR045860">
    <property type="entry name" value="Snake_toxin-like_sf"/>
</dbReference>
<feature type="chain" id="PRO_5035936340" evidence="1">
    <location>
        <begin position="20"/>
        <end position="112"/>
    </location>
</feature>
<gene>
    <name evidence="2" type="ORF">OFUS_LOCUS6581</name>
</gene>
<dbReference type="Proteomes" id="UP000749559">
    <property type="component" value="Unassembled WGS sequence"/>
</dbReference>
<accession>A0A8S4NHU4</accession>
<dbReference type="SUPFAM" id="SSF57302">
    <property type="entry name" value="Snake toxin-like"/>
    <property type="match status" value="1"/>
</dbReference>
<evidence type="ECO:0000313" key="3">
    <source>
        <dbReference type="Proteomes" id="UP000749559"/>
    </source>
</evidence>
<evidence type="ECO:0000313" key="2">
    <source>
        <dbReference type="EMBL" id="CAH1779811.1"/>
    </source>
</evidence>
<reference evidence="2" key="1">
    <citation type="submission" date="2022-03" db="EMBL/GenBank/DDBJ databases">
        <authorList>
            <person name="Martin C."/>
        </authorList>
    </citation>
    <scope>NUCLEOTIDE SEQUENCE</scope>
</reference>
<keyword evidence="3" id="KW-1185">Reference proteome</keyword>
<dbReference type="AlphaFoldDB" id="A0A8S4NHU4"/>
<organism evidence="2 3">
    <name type="scientific">Owenia fusiformis</name>
    <name type="common">Polychaete worm</name>
    <dbReference type="NCBI Taxonomy" id="6347"/>
    <lineage>
        <taxon>Eukaryota</taxon>
        <taxon>Metazoa</taxon>
        <taxon>Spiralia</taxon>
        <taxon>Lophotrochozoa</taxon>
        <taxon>Annelida</taxon>
        <taxon>Polychaeta</taxon>
        <taxon>Sedentaria</taxon>
        <taxon>Canalipalpata</taxon>
        <taxon>Sabellida</taxon>
        <taxon>Oweniida</taxon>
        <taxon>Oweniidae</taxon>
        <taxon>Owenia</taxon>
    </lineage>
</organism>